<evidence type="ECO:0000256" key="1">
    <source>
        <dbReference type="SAM" id="MobiDB-lite"/>
    </source>
</evidence>
<protein>
    <submittedName>
        <fullName evidence="2">Uncharacterized protein</fullName>
    </submittedName>
</protein>
<dbReference type="Proteomes" id="UP000756921">
    <property type="component" value="Unassembled WGS sequence"/>
</dbReference>
<feature type="region of interest" description="Disordered" evidence="1">
    <location>
        <begin position="1"/>
        <end position="25"/>
    </location>
</feature>
<proteinExistence type="predicted"/>
<gene>
    <name evidence="2" type="ORF">PMIN01_07042</name>
</gene>
<keyword evidence="3" id="KW-1185">Reference proteome</keyword>
<evidence type="ECO:0000313" key="3">
    <source>
        <dbReference type="Proteomes" id="UP000756921"/>
    </source>
</evidence>
<evidence type="ECO:0000313" key="2">
    <source>
        <dbReference type="EMBL" id="KAF9735637.1"/>
    </source>
</evidence>
<dbReference type="AlphaFoldDB" id="A0A9P6KQY5"/>
<name>A0A9P6KQY5_9PLEO</name>
<reference evidence="2" key="1">
    <citation type="journal article" date="2020" name="Mol. Plant Microbe Interact.">
        <title>Genome Sequence of the Biocontrol Agent Coniothyrium minitans strain Conio (IMI 134523).</title>
        <authorList>
            <person name="Patel D."/>
            <person name="Shittu T.A."/>
            <person name="Baroncelli R."/>
            <person name="Muthumeenakshi S."/>
            <person name="Osborne T.H."/>
            <person name="Janganan T.K."/>
            <person name="Sreenivasaprasad S."/>
        </authorList>
    </citation>
    <scope>NUCLEOTIDE SEQUENCE</scope>
    <source>
        <strain evidence="2">Conio</strain>
    </source>
</reference>
<dbReference type="EMBL" id="WJXW01000006">
    <property type="protein sequence ID" value="KAF9735637.1"/>
    <property type="molecule type" value="Genomic_DNA"/>
</dbReference>
<accession>A0A9P6KQY5</accession>
<organism evidence="2 3">
    <name type="scientific">Paraphaeosphaeria minitans</name>
    <dbReference type="NCBI Taxonomy" id="565426"/>
    <lineage>
        <taxon>Eukaryota</taxon>
        <taxon>Fungi</taxon>
        <taxon>Dikarya</taxon>
        <taxon>Ascomycota</taxon>
        <taxon>Pezizomycotina</taxon>
        <taxon>Dothideomycetes</taxon>
        <taxon>Pleosporomycetidae</taxon>
        <taxon>Pleosporales</taxon>
        <taxon>Massarineae</taxon>
        <taxon>Didymosphaeriaceae</taxon>
        <taxon>Paraphaeosphaeria</taxon>
    </lineage>
</organism>
<sequence>MRPATYRDGIVGDTRPPPANRDAGQIGRVSCLPARVVHSRVATADAARYFNMLALEGCTLVLNRRPGAPTSPAPAILHLRSVGPGHLDMG</sequence>
<comment type="caution">
    <text evidence="2">The sequence shown here is derived from an EMBL/GenBank/DDBJ whole genome shotgun (WGS) entry which is preliminary data.</text>
</comment>